<protein>
    <submittedName>
        <fullName evidence="2">Uncharacterized protein</fullName>
    </submittedName>
</protein>
<feature type="region of interest" description="Disordered" evidence="1">
    <location>
        <begin position="77"/>
        <end position="108"/>
    </location>
</feature>
<dbReference type="EMBL" id="JAZHXJ010002271">
    <property type="protein sequence ID" value="KAL1839909.1"/>
    <property type="molecule type" value="Genomic_DNA"/>
</dbReference>
<keyword evidence="3" id="KW-1185">Reference proteome</keyword>
<feature type="region of interest" description="Disordered" evidence="1">
    <location>
        <begin position="1"/>
        <end position="20"/>
    </location>
</feature>
<gene>
    <name evidence="2" type="ORF">VTK73DRAFT_3890</name>
</gene>
<dbReference type="Proteomes" id="UP001586593">
    <property type="component" value="Unassembled WGS sequence"/>
</dbReference>
<reference evidence="2 3" key="1">
    <citation type="journal article" date="2024" name="Commun. Biol.">
        <title>Comparative genomic analysis of thermophilic fungi reveals convergent evolutionary adaptations and gene losses.</title>
        <authorList>
            <person name="Steindorff A.S."/>
            <person name="Aguilar-Pontes M.V."/>
            <person name="Robinson A.J."/>
            <person name="Andreopoulos B."/>
            <person name="LaButti K."/>
            <person name="Kuo A."/>
            <person name="Mondo S."/>
            <person name="Riley R."/>
            <person name="Otillar R."/>
            <person name="Haridas S."/>
            <person name="Lipzen A."/>
            <person name="Grimwood J."/>
            <person name="Schmutz J."/>
            <person name="Clum A."/>
            <person name="Reid I.D."/>
            <person name="Moisan M.C."/>
            <person name="Butler G."/>
            <person name="Nguyen T.T.M."/>
            <person name="Dewar K."/>
            <person name="Conant G."/>
            <person name="Drula E."/>
            <person name="Henrissat B."/>
            <person name="Hansel C."/>
            <person name="Singer S."/>
            <person name="Hutchinson M.I."/>
            <person name="de Vries R.P."/>
            <person name="Natvig D.O."/>
            <person name="Powell A.J."/>
            <person name="Tsang A."/>
            <person name="Grigoriev I.V."/>
        </authorList>
    </citation>
    <scope>NUCLEOTIDE SEQUENCE [LARGE SCALE GENOMIC DNA]</scope>
    <source>
        <strain evidence="2 3">ATCC 24622</strain>
    </source>
</reference>
<comment type="caution">
    <text evidence="2">The sequence shown here is derived from an EMBL/GenBank/DDBJ whole genome shotgun (WGS) entry which is preliminary data.</text>
</comment>
<evidence type="ECO:0000313" key="3">
    <source>
        <dbReference type="Proteomes" id="UP001586593"/>
    </source>
</evidence>
<sequence length="108" mass="11782">MTSPHSKHTRGGEQLQSPRACWPSTRRLPLYQAASTRLNAEGACQDVVMVDRKPAALIANQQSEKDNPGMTLKAFAESPITHQGKGPNGGGKQSKRRLFVERNGPCSR</sequence>
<evidence type="ECO:0000313" key="2">
    <source>
        <dbReference type="EMBL" id="KAL1839909.1"/>
    </source>
</evidence>
<accession>A0ABR3VDI0</accession>
<proteinExistence type="predicted"/>
<evidence type="ECO:0000256" key="1">
    <source>
        <dbReference type="SAM" id="MobiDB-lite"/>
    </source>
</evidence>
<name>A0ABR3VDI0_9PEZI</name>
<organism evidence="2 3">
    <name type="scientific">Phialemonium thermophilum</name>
    <dbReference type="NCBI Taxonomy" id="223376"/>
    <lineage>
        <taxon>Eukaryota</taxon>
        <taxon>Fungi</taxon>
        <taxon>Dikarya</taxon>
        <taxon>Ascomycota</taxon>
        <taxon>Pezizomycotina</taxon>
        <taxon>Sordariomycetes</taxon>
        <taxon>Sordariomycetidae</taxon>
        <taxon>Cephalothecales</taxon>
        <taxon>Cephalothecaceae</taxon>
        <taxon>Phialemonium</taxon>
    </lineage>
</organism>